<gene>
    <name evidence="3" type="ORF">GCM10007877_17600</name>
</gene>
<keyword evidence="4" id="KW-1185">Reference proteome</keyword>
<proteinExistence type="inferred from homology"/>
<evidence type="ECO:0000313" key="3">
    <source>
        <dbReference type="EMBL" id="GLS26045.1"/>
    </source>
</evidence>
<sequence length="152" mass="17007">MPDDTLIVKKLGSVERILVASKDFLEANGMPKNPSQAKAYDTIGLLPFEGGKIPLSNEQGKTVYLQPFLKTTTNNIFALKELVISGLGMAVMPRWFINQELEQEQLINLLPEWRAPSLDVHIAYLPGKHQPLRLRAFAELMVREVGRIPGIT</sequence>
<evidence type="ECO:0000259" key="2">
    <source>
        <dbReference type="Pfam" id="PF03466"/>
    </source>
</evidence>
<accession>A0AA37WM80</accession>
<dbReference type="RefSeq" id="WP_232595736.1">
    <property type="nucleotide sequence ID" value="NZ_BSPD01000038.1"/>
</dbReference>
<dbReference type="InterPro" id="IPR058163">
    <property type="entry name" value="LysR-type_TF_proteobact-type"/>
</dbReference>
<organism evidence="3 4">
    <name type="scientific">Marinibactrum halimedae</name>
    <dbReference type="NCBI Taxonomy" id="1444977"/>
    <lineage>
        <taxon>Bacteria</taxon>
        <taxon>Pseudomonadati</taxon>
        <taxon>Pseudomonadota</taxon>
        <taxon>Gammaproteobacteria</taxon>
        <taxon>Cellvibrionales</taxon>
        <taxon>Cellvibrionaceae</taxon>
        <taxon>Marinibactrum</taxon>
    </lineage>
</organism>
<dbReference type="AlphaFoldDB" id="A0AA37WM80"/>
<name>A0AA37WM80_9GAMM</name>
<dbReference type="Proteomes" id="UP001156870">
    <property type="component" value="Unassembled WGS sequence"/>
</dbReference>
<dbReference type="InterPro" id="IPR005119">
    <property type="entry name" value="LysR_subst-bd"/>
</dbReference>
<dbReference type="SUPFAM" id="SSF53850">
    <property type="entry name" value="Periplasmic binding protein-like II"/>
    <property type="match status" value="1"/>
</dbReference>
<reference evidence="3 4" key="1">
    <citation type="journal article" date="2014" name="Int. J. Syst. Evol. Microbiol.">
        <title>Complete genome sequence of Corynebacterium casei LMG S-19264T (=DSM 44701T), isolated from a smear-ripened cheese.</title>
        <authorList>
            <consortium name="US DOE Joint Genome Institute (JGI-PGF)"/>
            <person name="Walter F."/>
            <person name="Albersmeier A."/>
            <person name="Kalinowski J."/>
            <person name="Ruckert C."/>
        </authorList>
    </citation>
    <scope>NUCLEOTIDE SEQUENCE [LARGE SCALE GENOMIC DNA]</scope>
    <source>
        <strain evidence="3 4">NBRC 110095</strain>
    </source>
</reference>
<evidence type="ECO:0000313" key="4">
    <source>
        <dbReference type="Proteomes" id="UP001156870"/>
    </source>
</evidence>
<evidence type="ECO:0000256" key="1">
    <source>
        <dbReference type="ARBA" id="ARBA00009437"/>
    </source>
</evidence>
<comment type="caution">
    <text evidence="3">The sequence shown here is derived from an EMBL/GenBank/DDBJ whole genome shotgun (WGS) entry which is preliminary data.</text>
</comment>
<feature type="domain" description="LysR substrate-binding" evidence="2">
    <location>
        <begin position="3"/>
        <end position="144"/>
    </location>
</feature>
<dbReference type="EMBL" id="BSPD01000038">
    <property type="protein sequence ID" value="GLS26045.1"/>
    <property type="molecule type" value="Genomic_DNA"/>
</dbReference>
<dbReference type="Gene3D" id="3.40.190.290">
    <property type="match status" value="1"/>
</dbReference>
<comment type="similarity">
    <text evidence="1">Belongs to the LysR transcriptional regulatory family.</text>
</comment>
<dbReference type="PANTHER" id="PTHR30537">
    <property type="entry name" value="HTH-TYPE TRANSCRIPTIONAL REGULATOR"/>
    <property type="match status" value="1"/>
</dbReference>
<protein>
    <recommendedName>
        <fullName evidence="2">LysR substrate-binding domain-containing protein</fullName>
    </recommendedName>
</protein>
<dbReference type="PANTHER" id="PTHR30537:SF5">
    <property type="entry name" value="HTH-TYPE TRANSCRIPTIONAL ACTIVATOR TTDR-RELATED"/>
    <property type="match status" value="1"/>
</dbReference>
<dbReference type="Pfam" id="PF03466">
    <property type="entry name" value="LysR_substrate"/>
    <property type="match status" value="1"/>
</dbReference>